<proteinExistence type="predicted"/>
<name>A0A6N6JC03_9RHOB</name>
<dbReference type="EMBL" id="BLJE01000001">
    <property type="protein sequence ID" value="GFE63676.1"/>
    <property type="molecule type" value="Genomic_DNA"/>
</dbReference>
<accession>A0A6N6JC03</accession>
<evidence type="ECO:0000313" key="2">
    <source>
        <dbReference type="Proteomes" id="UP000436822"/>
    </source>
</evidence>
<protein>
    <submittedName>
        <fullName evidence="1">Uncharacterized protein</fullName>
    </submittedName>
</protein>
<organism evidence="1 2">
    <name type="scientific">Litoreibacter roseus</name>
    <dbReference type="NCBI Taxonomy" id="2601869"/>
    <lineage>
        <taxon>Bacteria</taxon>
        <taxon>Pseudomonadati</taxon>
        <taxon>Pseudomonadota</taxon>
        <taxon>Alphaproteobacteria</taxon>
        <taxon>Rhodobacterales</taxon>
        <taxon>Roseobacteraceae</taxon>
        <taxon>Litoreibacter</taxon>
    </lineage>
</organism>
<comment type="caution">
    <text evidence="1">The sequence shown here is derived from an EMBL/GenBank/DDBJ whole genome shotgun (WGS) entry which is preliminary data.</text>
</comment>
<sequence length="53" mass="5600">MPITGLDVLSISLNWLRINPPDLNPKTPNPVYAKGNSVIVFGQINGGGGNPWG</sequence>
<reference evidence="1 2" key="1">
    <citation type="submission" date="2019-12" db="EMBL/GenBank/DDBJ databases">
        <title>Litoreibacter badius sp. nov., a novel bacteriochlorophyll a-containing bacterium in the genus Litoreibacter.</title>
        <authorList>
            <person name="Kanamuro M."/>
            <person name="Takabe Y."/>
            <person name="Mori K."/>
            <person name="Takaichi S."/>
            <person name="Hanada S."/>
        </authorList>
    </citation>
    <scope>NUCLEOTIDE SEQUENCE [LARGE SCALE GENOMIC DNA]</scope>
    <source>
        <strain evidence="1 2">K6</strain>
    </source>
</reference>
<dbReference type="AlphaFoldDB" id="A0A6N6JC03"/>
<gene>
    <name evidence="1" type="ORF">KIN_07500</name>
</gene>
<keyword evidence="2" id="KW-1185">Reference proteome</keyword>
<dbReference type="Proteomes" id="UP000436822">
    <property type="component" value="Unassembled WGS sequence"/>
</dbReference>
<evidence type="ECO:0000313" key="1">
    <source>
        <dbReference type="EMBL" id="GFE63676.1"/>
    </source>
</evidence>